<name>A0ABP0L3N4_9DINO</name>
<dbReference type="EMBL" id="CAXAMM010014447">
    <property type="protein sequence ID" value="CAK9033776.1"/>
    <property type="molecule type" value="Genomic_DNA"/>
</dbReference>
<sequence length="174" mass="18996">MIPIWCAEPSSSSSCIRSRNARCIGRDGLAGGRFSMSKLELLRVNLDVLVNGVGSGSSSSTGLTPSDACGVALLQKQLPSQEKRSQAARYPASPEGRRPCFSCDDGDRTITFDILKFEVKLSLLGRWRPSICWTHMSQLHLRTVDLGLAGLFLQGLSRIRWTCCEGAEQIRGHA</sequence>
<comment type="caution">
    <text evidence="1">The sequence shown here is derived from an EMBL/GenBank/DDBJ whole genome shotgun (WGS) entry which is preliminary data.</text>
</comment>
<reference evidence="1 2" key="1">
    <citation type="submission" date="2024-02" db="EMBL/GenBank/DDBJ databases">
        <authorList>
            <person name="Chen Y."/>
            <person name="Shah S."/>
            <person name="Dougan E. K."/>
            <person name="Thang M."/>
            <person name="Chan C."/>
        </authorList>
    </citation>
    <scope>NUCLEOTIDE SEQUENCE [LARGE SCALE GENOMIC DNA]</scope>
</reference>
<organism evidence="1 2">
    <name type="scientific">Durusdinium trenchii</name>
    <dbReference type="NCBI Taxonomy" id="1381693"/>
    <lineage>
        <taxon>Eukaryota</taxon>
        <taxon>Sar</taxon>
        <taxon>Alveolata</taxon>
        <taxon>Dinophyceae</taxon>
        <taxon>Suessiales</taxon>
        <taxon>Symbiodiniaceae</taxon>
        <taxon>Durusdinium</taxon>
    </lineage>
</organism>
<gene>
    <name evidence="1" type="ORF">SCF082_LOCUS20642</name>
</gene>
<evidence type="ECO:0000313" key="2">
    <source>
        <dbReference type="Proteomes" id="UP001642464"/>
    </source>
</evidence>
<protein>
    <submittedName>
        <fullName evidence="1">Uncharacterized protein</fullName>
    </submittedName>
</protein>
<dbReference type="Proteomes" id="UP001642464">
    <property type="component" value="Unassembled WGS sequence"/>
</dbReference>
<accession>A0ABP0L3N4</accession>
<evidence type="ECO:0000313" key="1">
    <source>
        <dbReference type="EMBL" id="CAK9033776.1"/>
    </source>
</evidence>
<keyword evidence="2" id="KW-1185">Reference proteome</keyword>
<proteinExistence type="predicted"/>